<comment type="subunit">
    <text evidence="3">Binds to multiple calmodulin (CaM) in the presence of Ca(2+) and CaM-like proteins.</text>
</comment>
<evidence type="ECO:0000259" key="4">
    <source>
        <dbReference type="Pfam" id="PF13178"/>
    </source>
</evidence>
<keyword evidence="6" id="KW-1185">Reference proteome</keyword>
<comment type="caution">
    <text evidence="5">The sequence shown here is derived from an EMBL/GenBank/DDBJ whole genome shotgun (WGS) entry which is preliminary data.</text>
</comment>
<dbReference type="Pfam" id="PF00612">
    <property type="entry name" value="IQ"/>
    <property type="match status" value="1"/>
</dbReference>
<dbReference type="InterPro" id="IPR025064">
    <property type="entry name" value="DUF4005"/>
</dbReference>
<dbReference type="AlphaFoldDB" id="A0A7J6EAU6"/>
<protein>
    <recommendedName>
        <fullName evidence="4">DUF4005 domain-containing protein</fullName>
    </recommendedName>
</protein>
<dbReference type="PROSITE" id="PS50096">
    <property type="entry name" value="IQ"/>
    <property type="match status" value="1"/>
</dbReference>
<dbReference type="GO" id="GO:0005516">
    <property type="term" value="F:calmodulin binding"/>
    <property type="evidence" value="ECO:0007669"/>
    <property type="project" value="UniProtKB-KW"/>
</dbReference>
<proteinExistence type="inferred from homology"/>
<dbReference type="PANTHER" id="PTHR32295:SF212">
    <property type="entry name" value="CALMODULIN BINDING PROTEIN-RELATED"/>
    <property type="match status" value="1"/>
</dbReference>
<sequence>MAKKRSWFGWIKSLFSCSQTTKVAKEWRWDLGRLEFKQQYPILMASQSQRTLSDATEEQRNLALNVAVATAAAAEAAVAAAQAAAEIVRLTSGGGGASERVHLYRKLDPNLAAIKIQSVYRAHLARKALRALKGLVRLQAIVRGRAVRRRQTISALKNVHSNRKRRPEVPERIILAADKCVNNDGFNTISLKPKDLEEKELEHHDQHEDMIQGEWNCSVLSKNDIETIILRRQEARMKRDRIKKYSYSHRERRNNFMLQDSLEPWEKQAIFRRRDNDLNGMVHIKSKNSKQREFGLSTELPLSMRNSFSQDRRNSFGDDGSCIMMLNSSPSFPTYMATTESAKAKTRSMSIPNQRVGFWDGCLDHENRQHKNKLSLCSSYDGESIWRN</sequence>
<name>A0A7J6EAU6_CANSA</name>
<evidence type="ECO:0000256" key="2">
    <source>
        <dbReference type="ARBA" id="ARBA00024341"/>
    </source>
</evidence>
<evidence type="ECO:0000313" key="6">
    <source>
        <dbReference type="Proteomes" id="UP000583929"/>
    </source>
</evidence>
<comment type="similarity">
    <text evidence="2">Belongs to the IQD family.</text>
</comment>
<evidence type="ECO:0000256" key="3">
    <source>
        <dbReference type="ARBA" id="ARBA00024378"/>
    </source>
</evidence>
<keyword evidence="1" id="KW-0112">Calmodulin-binding</keyword>
<dbReference type="PANTHER" id="PTHR32295">
    <property type="entry name" value="IQ-DOMAIN 5-RELATED"/>
    <property type="match status" value="1"/>
</dbReference>
<evidence type="ECO:0000256" key="1">
    <source>
        <dbReference type="ARBA" id="ARBA00022860"/>
    </source>
</evidence>
<dbReference type="EMBL" id="JAATIQ010000448">
    <property type="protein sequence ID" value="KAF4355567.1"/>
    <property type="molecule type" value="Genomic_DNA"/>
</dbReference>
<dbReference type="InterPro" id="IPR000048">
    <property type="entry name" value="IQ_motif_EF-hand-BS"/>
</dbReference>
<feature type="domain" description="DUF4005" evidence="4">
    <location>
        <begin position="325"/>
        <end position="377"/>
    </location>
</feature>
<organism evidence="5 6">
    <name type="scientific">Cannabis sativa</name>
    <name type="common">Hemp</name>
    <name type="synonym">Marijuana</name>
    <dbReference type="NCBI Taxonomy" id="3483"/>
    <lineage>
        <taxon>Eukaryota</taxon>
        <taxon>Viridiplantae</taxon>
        <taxon>Streptophyta</taxon>
        <taxon>Embryophyta</taxon>
        <taxon>Tracheophyta</taxon>
        <taxon>Spermatophyta</taxon>
        <taxon>Magnoliopsida</taxon>
        <taxon>eudicotyledons</taxon>
        <taxon>Gunneridae</taxon>
        <taxon>Pentapetalae</taxon>
        <taxon>rosids</taxon>
        <taxon>fabids</taxon>
        <taxon>Rosales</taxon>
        <taxon>Cannabaceae</taxon>
        <taxon>Cannabis</taxon>
    </lineage>
</organism>
<reference evidence="5 6" key="1">
    <citation type="journal article" date="2020" name="bioRxiv">
        <title>Sequence and annotation of 42 cannabis genomes reveals extensive copy number variation in cannabinoid synthesis and pathogen resistance genes.</title>
        <authorList>
            <person name="Mckernan K.J."/>
            <person name="Helbert Y."/>
            <person name="Kane L.T."/>
            <person name="Ebling H."/>
            <person name="Zhang L."/>
            <person name="Liu B."/>
            <person name="Eaton Z."/>
            <person name="Mclaughlin S."/>
            <person name="Kingan S."/>
            <person name="Baybayan P."/>
            <person name="Concepcion G."/>
            <person name="Jordan M."/>
            <person name="Riva A."/>
            <person name="Barbazuk W."/>
            <person name="Harkins T."/>
        </authorList>
    </citation>
    <scope>NUCLEOTIDE SEQUENCE [LARGE SCALE GENOMIC DNA]</scope>
    <source>
        <strain evidence="6">cv. Jamaican Lion 4</strain>
        <tissue evidence="5">Leaf</tissue>
    </source>
</reference>
<gene>
    <name evidence="5" type="ORF">G4B88_026853</name>
</gene>
<dbReference type="Pfam" id="PF13178">
    <property type="entry name" value="DUF4005"/>
    <property type="match status" value="1"/>
</dbReference>
<dbReference type="CDD" id="cd23767">
    <property type="entry name" value="IQCD"/>
    <property type="match status" value="1"/>
</dbReference>
<dbReference type="Proteomes" id="UP000583929">
    <property type="component" value="Unassembled WGS sequence"/>
</dbReference>
<dbReference type="Gene3D" id="1.20.5.190">
    <property type="match status" value="1"/>
</dbReference>
<accession>A0A7J6EAU6</accession>
<evidence type="ECO:0000313" key="5">
    <source>
        <dbReference type="EMBL" id="KAF4355567.1"/>
    </source>
</evidence>